<keyword evidence="3" id="KW-1185">Reference proteome</keyword>
<dbReference type="RefSeq" id="WP_115301671.1">
    <property type="nucleotide sequence ID" value="NZ_CAAAHO010000006.1"/>
</dbReference>
<evidence type="ECO:0008006" key="4">
    <source>
        <dbReference type="Google" id="ProtNLM"/>
    </source>
</evidence>
<organism evidence="2 3">
    <name type="scientific">Legionella beliardensis</name>
    <dbReference type="NCBI Taxonomy" id="91822"/>
    <lineage>
        <taxon>Bacteria</taxon>
        <taxon>Pseudomonadati</taxon>
        <taxon>Pseudomonadota</taxon>
        <taxon>Gammaproteobacteria</taxon>
        <taxon>Legionellales</taxon>
        <taxon>Legionellaceae</taxon>
        <taxon>Legionella</taxon>
    </lineage>
</organism>
<protein>
    <recommendedName>
        <fullName evidence="4">Secreted protein</fullName>
    </recommendedName>
</protein>
<proteinExistence type="predicted"/>
<dbReference type="Proteomes" id="UP000254968">
    <property type="component" value="Unassembled WGS sequence"/>
</dbReference>
<accession>A0A378I5Y7</accession>
<feature type="chain" id="PRO_5016953530" description="Secreted protein" evidence="1">
    <location>
        <begin position="21"/>
        <end position="133"/>
    </location>
</feature>
<keyword evidence="1" id="KW-0732">Signal</keyword>
<evidence type="ECO:0000313" key="2">
    <source>
        <dbReference type="EMBL" id="STX27884.1"/>
    </source>
</evidence>
<dbReference type="AlphaFoldDB" id="A0A378I5Y7"/>
<reference evidence="2 3" key="1">
    <citation type="submission" date="2018-06" db="EMBL/GenBank/DDBJ databases">
        <authorList>
            <consortium name="Pathogen Informatics"/>
            <person name="Doyle S."/>
        </authorList>
    </citation>
    <scope>NUCLEOTIDE SEQUENCE [LARGE SCALE GENOMIC DNA]</scope>
    <source>
        <strain evidence="2 3">NCTC13315</strain>
    </source>
</reference>
<feature type="signal peptide" evidence="1">
    <location>
        <begin position="1"/>
        <end position="20"/>
    </location>
</feature>
<gene>
    <name evidence="2" type="ORF">NCTC13315_00405</name>
</gene>
<dbReference type="EMBL" id="UGNV01000001">
    <property type="protein sequence ID" value="STX27884.1"/>
    <property type="molecule type" value="Genomic_DNA"/>
</dbReference>
<sequence>MLKFSSFLCLSLIASTAFSAKPCWYRHSCLKLNNQYEQAIRIDCNGLEQIEALGGAQSSIQLDLGYGDGLGAPDPRQIYCKLTYINGKSNNVFNFNNPYWGSVIDFHLVAEKRLEIQVSDGWSSAKTHYTFTW</sequence>
<evidence type="ECO:0000313" key="3">
    <source>
        <dbReference type="Proteomes" id="UP000254968"/>
    </source>
</evidence>
<dbReference type="OrthoDB" id="5640429at2"/>
<dbReference type="CDD" id="cd00030">
    <property type="entry name" value="C2"/>
    <property type="match status" value="1"/>
</dbReference>
<name>A0A378I5Y7_9GAMM</name>
<evidence type="ECO:0000256" key="1">
    <source>
        <dbReference type="SAM" id="SignalP"/>
    </source>
</evidence>